<name>A0A918I6C8_9ACTN</name>
<dbReference type="AlphaFoldDB" id="A0A918I6C8"/>
<reference evidence="2" key="1">
    <citation type="journal article" date="2014" name="Int. J. Syst. Evol. Microbiol.">
        <title>Complete genome sequence of Corynebacterium casei LMG S-19264T (=DSM 44701T), isolated from a smear-ripened cheese.</title>
        <authorList>
            <consortium name="US DOE Joint Genome Institute (JGI-PGF)"/>
            <person name="Walter F."/>
            <person name="Albersmeier A."/>
            <person name="Kalinowski J."/>
            <person name="Ruckert C."/>
        </authorList>
    </citation>
    <scope>NUCLEOTIDE SEQUENCE</scope>
    <source>
        <strain evidence="2">JCM 4369</strain>
    </source>
</reference>
<sequence length="82" mass="8631">MTRPKPCARAAGHGKVGDRAEILVPRHGPWRIEVKDRYDARDALSTPMVAASSPADLDHVPGHGVPGAHGLKPGGGRGRPLK</sequence>
<evidence type="ECO:0000313" key="2">
    <source>
        <dbReference type="EMBL" id="GGU74026.1"/>
    </source>
</evidence>
<evidence type="ECO:0000313" key="3">
    <source>
        <dbReference type="Proteomes" id="UP000618795"/>
    </source>
</evidence>
<dbReference type="EMBL" id="BMTD01000001">
    <property type="protein sequence ID" value="GGU74026.1"/>
    <property type="molecule type" value="Genomic_DNA"/>
</dbReference>
<accession>A0A918I6C8</accession>
<keyword evidence="3" id="KW-1185">Reference proteome</keyword>
<organism evidence="2 3">
    <name type="scientific">Streptomyces filipinensis</name>
    <dbReference type="NCBI Taxonomy" id="66887"/>
    <lineage>
        <taxon>Bacteria</taxon>
        <taxon>Bacillati</taxon>
        <taxon>Actinomycetota</taxon>
        <taxon>Actinomycetes</taxon>
        <taxon>Kitasatosporales</taxon>
        <taxon>Streptomycetaceae</taxon>
        <taxon>Streptomyces</taxon>
    </lineage>
</organism>
<gene>
    <name evidence="2" type="ORF">GCM10010260_02300</name>
</gene>
<reference evidence="2" key="2">
    <citation type="submission" date="2020-09" db="EMBL/GenBank/DDBJ databases">
        <authorList>
            <person name="Sun Q."/>
            <person name="Ohkuma M."/>
        </authorList>
    </citation>
    <scope>NUCLEOTIDE SEQUENCE</scope>
    <source>
        <strain evidence="2">JCM 4369</strain>
    </source>
</reference>
<evidence type="ECO:0000256" key="1">
    <source>
        <dbReference type="SAM" id="MobiDB-lite"/>
    </source>
</evidence>
<comment type="caution">
    <text evidence="2">The sequence shown here is derived from an EMBL/GenBank/DDBJ whole genome shotgun (WGS) entry which is preliminary data.</text>
</comment>
<feature type="compositionally biased region" description="Gly residues" evidence="1">
    <location>
        <begin position="64"/>
        <end position="82"/>
    </location>
</feature>
<protein>
    <submittedName>
        <fullName evidence="2">Uncharacterized protein</fullName>
    </submittedName>
</protein>
<feature type="region of interest" description="Disordered" evidence="1">
    <location>
        <begin position="52"/>
        <end position="82"/>
    </location>
</feature>
<proteinExistence type="predicted"/>
<dbReference type="Proteomes" id="UP000618795">
    <property type="component" value="Unassembled WGS sequence"/>
</dbReference>
<dbReference type="RefSeq" id="WP_191870735.1">
    <property type="nucleotide sequence ID" value="NZ_BMTD01000001.1"/>
</dbReference>